<dbReference type="EMBL" id="SMKZ01000001">
    <property type="protein sequence ID" value="TDE15824.1"/>
    <property type="molecule type" value="Genomic_DNA"/>
</dbReference>
<evidence type="ECO:0000313" key="2">
    <source>
        <dbReference type="EMBL" id="TDE15824.1"/>
    </source>
</evidence>
<keyword evidence="3" id="KW-1185">Reference proteome</keyword>
<feature type="domain" description="AbiEi antitoxin N-terminal" evidence="1">
    <location>
        <begin position="51"/>
        <end position="96"/>
    </location>
</feature>
<name>A0A4R5DTS1_9ACTN</name>
<dbReference type="AlphaFoldDB" id="A0A4R5DTS1"/>
<dbReference type="InterPro" id="IPR025159">
    <property type="entry name" value="AbiEi_N"/>
</dbReference>
<reference evidence="2 3" key="1">
    <citation type="submission" date="2019-03" db="EMBL/GenBank/DDBJ databases">
        <title>Draft genome sequences of novel Actinobacteria.</title>
        <authorList>
            <person name="Sahin N."/>
            <person name="Ay H."/>
            <person name="Saygin H."/>
        </authorList>
    </citation>
    <scope>NUCLEOTIDE SEQUENCE [LARGE SCALE GENOMIC DNA]</scope>
    <source>
        <strain evidence="2 3">5K138</strain>
    </source>
</reference>
<sequence>MPAPSAGRRALSTADGSRRRSSTFARVGLARAVGRTQAGHMPDLLRHVPDDIAELLARGHGIVHVTDARPAGVVPSRLTRLVRSGRLVRLAPGCYADTAAFDAEPPWERFRLRARAFALSAGPTTFLTSWAAVATWGLPTAGRPPERVRAVRSSATGSSVRYTKCGDIRIAPIPLGQARRHAGIGIMCPEWAVADAARSGPLPAALVAADAVARQGADLGETVRAMAGWPGVHRARWVSHHADPLAESPMETLGRFTCLQFGLPMPVSNAWVGADGPEFRVDGLWPHHGVVFEADGAVKYDNRPDASRIVARQGKREWRLRRAGLEIVRFGWDLAWRGRAPLARTRISCSYRLPARGMSKKIEYEHIRRG</sequence>
<protein>
    <recommendedName>
        <fullName evidence="1">AbiEi antitoxin N-terminal domain-containing protein</fullName>
    </recommendedName>
</protein>
<proteinExistence type="predicted"/>
<evidence type="ECO:0000313" key="3">
    <source>
        <dbReference type="Proteomes" id="UP000294739"/>
    </source>
</evidence>
<dbReference type="Proteomes" id="UP000294739">
    <property type="component" value="Unassembled WGS sequence"/>
</dbReference>
<dbReference type="InParanoid" id="A0A4R5DTS1"/>
<dbReference type="OrthoDB" id="5143202at2"/>
<gene>
    <name evidence="2" type="ORF">E1269_00540</name>
</gene>
<accession>A0A4R5DTS1</accession>
<dbReference type="Pfam" id="PF13338">
    <property type="entry name" value="AbiEi_4"/>
    <property type="match status" value="1"/>
</dbReference>
<evidence type="ECO:0000259" key="1">
    <source>
        <dbReference type="Pfam" id="PF13338"/>
    </source>
</evidence>
<comment type="caution">
    <text evidence="2">The sequence shown here is derived from an EMBL/GenBank/DDBJ whole genome shotgun (WGS) entry which is preliminary data.</text>
</comment>
<organism evidence="2 3">
    <name type="scientific">Jiangella asiatica</name>
    <dbReference type="NCBI Taxonomy" id="2530372"/>
    <lineage>
        <taxon>Bacteria</taxon>
        <taxon>Bacillati</taxon>
        <taxon>Actinomycetota</taxon>
        <taxon>Actinomycetes</taxon>
        <taxon>Jiangellales</taxon>
        <taxon>Jiangellaceae</taxon>
        <taxon>Jiangella</taxon>
    </lineage>
</organism>